<dbReference type="AlphaFoldDB" id="A0AAV7K2B9"/>
<keyword evidence="2" id="KW-1185">Reference proteome</keyword>
<evidence type="ECO:0000313" key="1">
    <source>
        <dbReference type="EMBL" id="KAI6655353.1"/>
    </source>
</evidence>
<comment type="caution">
    <text evidence="1">The sequence shown here is derived from an EMBL/GenBank/DDBJ whole genome shotgun (WGS) entry which is preliminary data.</text>
</comment>
<sequence length="103" mass="11676">MYKHAKDALDVAFEVSKLLKFLSKRTAKLEKLREELTLDSPGFCMLCSTRWTVCAASLKLLFSNYIALQQLWEAVRDPTSDPTIKGESLVFNPYLTTLLSSLD</sequence>
<dbReference type="EMBL" id="JAKMXF010000199">
    <property type="protein sequence ID" value="KAI6655353.1"/>
    <property type="molecule type" value="Genomic_DNA"/>
</dbReference>
<evidence type="ECO:0000313" key="2">
    <source>
        <dbReference type="Proteomes" id="UP001165289"/>
    </source>
</evidence>
<proteinExistence type="predicted"/>
<gene>
    <name evidence="1" type="ORF">LOD99_2188</name>
</gene>
<reference evidence="1 2" key="1">
    <citation type="journal article" date="2023" name="BMC Biol.">
        <title>The compact genome of the sponge Oopsacas minuta (Hexactinellida) is lacking key metazoan core genes.</title>
        <authorList>
            <person name="Santini S."/>
            <person name="Schenkelaars Q."/>
            <person name="Jourda C."/>
            <person name="Duchesne M."/>
            <person name="Belahbib H."/>
            <person name="Rocher C."/>
            <person name="Selva M."/>
            <person name="Riesgo A."/>
            <person name="Vervoort M."/>
            <person name="Leys S.P."/>
            <person name="Kodjabachian L."/>
            <person name="Le Bivic A."/>
            <person name="Borchiellini C."/>
            <person name="Claverie J.M."/>
            <person name="Renard E."/>
        </authorList>
    </citation>
    <scope>NUCLEOTIDE SEQUENCE [LARGE SCALE GENOMIC DNA]</scope>
    <source>
        <strain evidence="1">SPO-2</strain>
    </source>
</reference>
<dbReference type="Proteomes" id="UP001165289">
    <property type="component" value="Unassembled WGS sequence"/>
</dbReference>
<accession>A0AAV7K2B9</accession>
<name>A0AAV7K2B9_9METZ</name>
<organism evidence="1 2">
    <name type="scientific">Oopsacas minuta</name>
    <dbReference type="NCBI Taxonomy" id="111878"/>
    <lineage>
        <taxon>Eukaryota</taxon>
        <taxon>Metazoa</taxon>
        <taxon>Porifera</taxon>
        <taxon>Hexactinellida</taxon>
        <taxon>Hexasterophora</taxon>
        <taxon>Lyssacinosida</taxon>
        <taxon>Leucopsacidae</taxon>
        <taxon>Oopsacas</taxon>
    </lineage>
</organism>
<protein>
    <submittedName>
        <fullName evidence="1">Zinc finger MYM-type protein 1-like</fullName>
    </submittedName>
</protein>